<evidence type="ECO:0000313" key="2">
    <source>
        <dbReference type="EMBL" id="PXX39835.1"/>
    </source>
</evidence>
<keyword evidence="2" id="KW-0689">Ribosomal protein</keyword>
<dbReference type="EMBL" id="QJKC01000030">
    <property type="protein sequence ID" value="PXX39835.1"/>
    <property type="molecule type" value="Genomic_DNA"/>
</dbReference>
<dbReference type="Pfam" id="PF00583">
    <property type="entry name" value="Acetyltransf_1"/>
    <property type="match status" value="1"/>
</dbReference>
<proteinExistence type="predicted"/>
<organism evidence="2 3">
    <name type="scientific">Aquitalea magnusonii</name>
    <dbReference type="NCBI Taxonomy" id="332411"/>
    <lineage>
        <taxon>Bacteria</taxon>
        <taxon>Pseudomonadati</taxon>
        <taxon>Pseudomonadota</taxon>
        <taxon>Betaproteobacteria</taxon>
        <taxon>Neisseriales</taxon>
        <taxon>Chromobacteriaceae</taxon>
        <taxon>Aquitalea</taxon>
    </lineage>
</organism>
<dbReference type="SUPFAM" id="SSF55729">
    <property type="entry name" value="Acyl-CoA N-acyltransferases (Nat)"/>
    <property type="match status" value="1"/>
</dbReference>
<dbReference type="GO" id="GO:0005840">
    <property type="term" value="C:ribosome"/>
    <property type="evidence" value="ECO:0007669"/>
    <property type="project" value="UniProtKB-KW"/>
</dbReference>
<dbReference type="AlphaFoldDB" id="A0A318IWZ1"/>
<evidence type="ECO:0000313" key="3">
    <source>
        <dbReference type="Proteomes" id="UP000248395"/>
    </source>
</evidence>
<dbReference type="CDD" id="cd04301">
    <property type="entry name" value="NAT_SF"/>
    <property type="match status" value="1"/>
</dbReference>
<keyword evidence="3" id="KW-1185">Reference proteome</keyword>
<accession>A0A318IWZ1</accession>
<name>A0A318IWZ1_9NEIS</name>
<sequence>MNIRRMHADDFPAFWPTFHHIIQAQDSYAYDPHLSEAQARALWCELPQETWLAEEDGVLLGSYFIKPNAAGPGGHVCNCGYMVAPAARGKGVAAALCAHSQQRGRELGYLAMQFNAVVASNSVAVALWKKLGFAEVGRVPGAYRHPSLGLVDCLIMHQWLQAPVAAAAAKPLTASAPLIARKNIEAVVSRKRKNS</sequence>
<dbReference type="PROSITE" id="PS51186">
    <property type="entry name" value="GNAT"/>
    <property type="match status" value="1"/>
</dbReference>
<reference evidence="2 3" key="1">
    <citation type="submission" date="2018-05" db="EMBL/GenBank/DDBJ databases">
        <title>Genomic Encyclopedia of Type Strains, Phase IV (KMG-IV): sequencing the most valuable type-strain genomes for metagenomic binning, comparative biology and taxonomic classification.</title>
        <authorList>
            <person name="Goeker M."/>
        </authorList>
    </citation>
    <scope>NUCLEOTIDE SEQUENCE [LARGE SCALE GENOMIC DNA]</scope>
    <source>
        <strain evidence="2 3">DSM 25134</strain>
    </source>
</reference>
<dbReference type="InterPro" id="IPR016181">
    <property type="entry name" value="Acyl_CoA_acyltransferase"/>
</dbReference>
<comment type="caution">
    <text evidence="2">The sequence shown here is derived from an EMBL/GenBank/DDBJ whole genome shotgun (WGS) entry which is preliminary data.</text>
</comment>
<dbReference type="RefSeq" id="WP_059285990.1">
    <property type="nucleotide sequence ID" value="NZ_LNQU01000051.1"/>
</dbReference>
<keyword evidence="2" id="KW-0687">Ribonucleoprotein</keyword>
<evidence type="ECO:0000259" key="1">
    <source>
        <dbReference type="PROSITE" id="PS51186"/>
    </source>
</evidence>
<dbReference type="Proteomes" id="UP000248395">
    <property type="component" value="Unassembled WGS sequence"/>
</dbReference>
<dbReference type="InterPro" id="IPR052742">
    <property type="entry name" value="Mito_N-acetyltransferase"/>
</dbReference>
<dbReference type="InterPro" id="IPR000182">
    <property type="entry name" value="GNAT_dom"/>
</dbReference>
<dbReference type="PANTHER" id="PTHR43138">
    <property type="entry name" value="ACETYLTRANSFERASE, GNAT FAMILY"/>
    <property type="match status" value="1"/>
</dbReference>
<dbReference type="GO" id="GO:0016747">
    <property type="term" value="F:acyltransferase activity, transferring groups other than amino-acyl groups"/>
    <property type="evidence" value="ECO:0007669"/>
    <property type="project" value="InterPro"/>
</dbReference>
<gene>
    <name evidence="2" type="ORF">DFR38_13012</name>
</gene>
<protein>
    <submittedName>
        <fullName evidence="2">Ribosomal protein S18 acetylase RimI-like enzyme</fullName>
    </submittedName>
</protein>
<feature type="domain" description="N-acetyltransferase" evidence="1">
    <location>
        <begin position="1"/>
        <end position="161"/>
    </location>
</feature>
<dbReference type="PANTHER" id="PTHR43138:SF1">
    <property type="entry name" value="N-ACETYLTRANSFERASE ACA1"/>
    <property type="match status" value="1"/>
</dbReference>
<dbReference type="Gene3D" id="3.40.630.30">
    <property type="match status" value="1"/>
</dbReference>